<evidence type="ECO:0000256" key="2">
    <source>
        <dbReference type="ARBA" id="ARBA00022695"/>
    </source>
</evidence>
<dbReference type="GO" id="GO:0046872">
    <property type="term" value="F:metal ion binding"/>
    <property type="evidence" value="ECO:0007669"/>
    <property type="project" value="UniProtKB-KW"/>
</dbReference>
<feature type="transmembrane region" description="Helical" evidence="8">
    <location>
        <begin position="9"/>
        <end position="27"/>
    </location>
</feature>
<comment type="function">
    <text evidence="7">Telomerase is a ribonucleoprotein enzyme essential for the replication of chromosome termini in most eukaryotes. It elongates telomeres. It is a reverse transcriptase that adds simple sequence repeats to chromosome ends by copying a template sequence within the RNA component of the enzyme.</text>
</comment>
<evidence type="ECO:0000256" key="4">
    <source>
        <dbReference type="ARBA" id="ARBA00022842"/>
    </source>
</evidence>
<keyword evidence="4 7" id="KW-0460">Magnesium</keyword>
<keyword evidence="10" id="KW-1185">Reference proteome</keyword>
<dbReference type="GO" id="GO:0000781">
    <property type="term" value="C:chromosome, telomeric region"/>
    <property type="evidence" value="ECO:0007669"/>
    <property type="project" value="UniProtKB-SubCell"/>
</dbReference>
<dbReference type="InterPro" id="IPR003545">
    <property type="entry name" value="Telomerase_RT"/>
</dbReference>
<dbReference type="Pfam" id="PF12009">
    <property type="entry name" value="Telomerase_RBD"/>
    <property type="match status" value="1"/>
</dbReference>
<dbReference type="RefSeq" id="XP_035699547.1">
    <property type="nucleotide sequence ID" value="XM_035843654.1"/>
</dbReference>
<reference evidence="10" key="1">
    <citation type="journal article" date="2020" name="Nat. Ecol. Evol.">
        <title>Deeply conserved synteny resolves early events in vertebrate evolution.</title>
        <authorList>
            <person name="Simakov O."/>
            <person name="Marletaz F."/>
            <person name="Yue J.X."/>
            <person name="O'Connell B."/>
            <person name="Jenkins J."/>
            <person name="Brandt A."/>
            <person name="Calef R."/>
            <person name="Tung C.H."/>
            <person name="Huang T.K."/>
            <person name="Schmutz J."/>
            <person name="Satoh N."/>
            <person name="Yu J.K."/>
            <person name="Putnam N.H."/>
            <person name="Green R.E."/>
            <person name="Rokhsar D.S."/>
        </authorList>
    </citation>
    <scope>NUCLEOTIDE SEQUENCE [LARGE SCALE GENOMIC DNA]</scope>
    <source>
        <strain evidence="10">S238N-H82</strain>
    </source>
</reference>
<comment type="catalytic activity">
    <reaction evidence="6 7">
        <text>DNA(n) + a 2'-deoxyribonucleoside 5'-triphosphate = DNA(n+1) + diphosphate</text>
        <dbReference type="Rhea" id="RHEA:22508"/>
        <dbReference type="Rhea" id="RHEA-COMP:17339"/>
        <dbReference type="Rhea" id="RHEA-COMP:17340"/>
        <dbReference type="ChEBI" id="CHEBI:33019"/>
        <dbReference type="ChEBI" id="CHEBI:61560"/>
        <dbReference type="ChEBI" id="CHEBI:173112"/>
        <dbReference type="EC" id="2.7.7.49"/>
    </reaction>
</comment>
<keyword evidence="7" id="KW-0158">Chromosome</keyword>
<dbReference type="PANTHER" id="PTHR12066">
    <property type="entry name" value="TELOMERASE REVERSE TRANSCRIPTASE"/>
    <property type="match status" value="1"/>
</dbReference>
<keyword evidence="3 7" id="KW-0479">Metal-binding</keyword>
<keyword evidence="8" id="KW-0812">Transmembrane</keyword>
<dbReference type="Gene3D" id="1.10.132.70">
    <property type="match status" value="1"/>
</dbReference>
<comment type="subcellular location">
    <subcellularLocation>
        <location evidence="7">Nucleus</location>
    </subcellularLocation>
    <subcellularLocation>
        <location evidence="7">Chromosome</location>
        <location evidence="7">Telomere</location>
    </subcellularLocation>
</comment>
<dbReference type="GO" id="GO:0003677">
    <property type="term" value="F:DNA binding"/>
    <property type="evidence" value="ECO:0007669"/>
    <property type="project" value="InterPro"/>
</dbReference>
<keyword evidence="8" id="KW-1133">Transmembrane helix</keyword>
<dbReference type="GO" id="GO:0005634">
    <property type="term" value="C:nucleus"/>
    <property type="evidence" value="ECO:0007669"/>
    <property type="project" value="UniProtKB-SubCell"/>
</dbReference>
<reference evidence="11" key="2">
    <citation type="submission" date="2025-08" db="UniProtKB">
        <authorList>
            <consortium name="RefSeq"/>
        </authorList>
    </citation>
    <scope>IDENTIFICATION</scope>
    <source>
        <strain evidence="11">S238N-H82</strain>
        <tissue evidence="11">Testes</tissue>
    </source>
</reference>
<sequence>MGAELQTEVLFSNFVLVQIYLLLRAILHKVVPADLWGSRHNRVCFLTNVLLFLRMGRYERITLHQLMTGMRLTDCDWLKLDSNTVQEFHTRSAVLGKLVWWLFNNFVITVLRSYFYITETTTQRNQVLYYRSSLWKMLKTRFLRATELTQDDHTLVSLSEDKLLDEK</sequence>
<feature type="transmembrane region" description="Helical" evidence="8">
    <location>
        <begin position="98"/>
        <end position="117"/>
    </location>
</feature>
<gene>
    <name evidence="11" type="primary">LOC118432127</name>
</gene>
<evidence type="ECO:0000256" key="7">
    <source>
        <dbReference type="RuleBase" id="RU365061"/>
    </source>
</evidence>
<evidence type="ECO:0000256" key="5">
    <source>
        <dbReference type="ARBA" id="ARBA00022918"/>
    </source>
</evidence>
<dbReference type="OrthoDB" id="289721at2759"/>
<dbReference type="GeneID" id="118432127"/>
<dbReference type="InterPro" id="IPR021891">
    <property type="entry name" value="Telomerase_RBD"/>
</dbReference>
<keyword evidence="5 7" id="KW-0695">RNA-directed DNA polymerase</keyword>
<dbReference type="KEGG" id="bfo:118432127"/>
<evidence type="ECO:0000256" key="3">
    <source>
        <dbReference type="ARBA" id="ARBA00022723"/>
    </source>
</evidence>
<dbReference type="PANTHER" id="PTHR12066:SF0">
    <property type="entry name" value="TELOMERASE REVERSE TRANSCRIPTASE"/>
    <property type="match status" value="1"/>
</dbReference>
<keyword evidence="2 7" id="KW-0548">Nucleotidyltransferase</keyword>
<organism evidence="10 11">
    <name type="scientific">Branchiostoma floridae</name>
    <name type="common">Florida lancelet</name>
    <name type="synonym">Amphioxus</name>
    <dbReference type="NCBI Taxonomy" id="7739"/>
    <lineage>
        <taxon>Eukaryota</taxon>
        <taxon>Metazoa</taxon>
        <taxon>Chordata</taxon>
        <taxon>Cephalochordata</taxon>
        <taxon>Leptocardii</taxon>
        <taxon>Amphioxiformes</taxon>
        <taxon>Branchiostomatidae</taxon>
        <taxon>Branchiostoma</taxon>
    </lineage>
</organism>
<dbReference type="SMART" id="SM00975">
    <property type="entry name" value="Telomerase_RBD"/>
    <property type="match status" value="1"/>
</dbReference>
<comment type="similarity">
    <text evidence="7">Belongs to the reverse transcriptase family. Telomerase subfamily.</text>
</comment>
<evidence type="ECO:0000256" key="8">
    <source>
        <dbReference type="SAM" id="Phobius"/>
    </source>
</evidence>
<dbReference type="GO" id="GO:0003720">
    <property type="term" value="F:telomerase activity"/>
    <property type="evidence" value="ECO:0007669"/>
    <property type="project" value="InterPro"/>
</dbReference>
<dbReference type="GO" id="GO:0000723">
    <property type="term" value="P:telomere maintenance"/>
    <property type="evidence" value="ECO:0007669"/>
    <property type="project" value="InterPro"/>
</dbReference>
<keyword evidence="7" id="KW-0539">Nucleus</keyword>
<accession>A0A9J7ME56</accession>
<evidence type="ECO:0000256" key="1">
    <source>
        <dbReference type="ARBA" id="ARBA00022679"/>
    </source>
</evidence>
<evidence type="ECO:0000259" key="9">
    <source>
        <dbReference type="SMART" id="SM00975"/>
    </source>
</evidence>
<keyword evidence="7" id="KW-0779">Telomere</keyword>
<protein>
    <recommendedName>
        <fullName evidence="7">Telomerase reverse transcriptase</fullName>
        <ecNumber evidence="7">2.7.7.49</ecNumber>
    </recommendedName>
    <alternativeName>
        <fullName evidence="7">Telomerase catalytic subunit</fullName>
    </alternativeName>
</protein>
<dbReference type="Proteomes" id="UP000001554">
    <property type="component" value="Chromosome 15"/>
</dbReference>
<name>A0A9J7ME56_BRAFL</name>
<dbReference type="EC" id="2.7.7.49" evidence="7"/>
<evidence type="ECO:0000256" key="6">
    <source>
        <dbReference type="ARBA" id="ARBA00048173"/>
    </source>
</evidence>
<dbReference type="AlphaFoldDB" id="A0A9J7ME56"/>
<evidence type="ECO:0000313" key="11">
    <source>
        <dbReference type="RefSeq" id="XP_035699547.1"/>
    </source>
</evidence>
<proteinExistence type="inferred from homology"/>
<keyword evidence="1 7" id="KW-0808">Transferase</keyword>
<keyword evidence="8" id="KW-0472">Membrane</keyword>
<feature type="domain" description="Telomerase ribonucleoprotein complex - RNA-binding" evidence="9">
    <location>
        <begin position="17"/>
        <end position="147"/>
    </location>
</feature>
<evidence type="ECO:0000313" key="10">
    <source>
        <dbReference type="Proteomes" id="UP000001554"/>
    </source>
</evidence>